<protein>
    <submittedName>
        <fullName evidence="1">Uncharacterized protein</fullName>
    </submittedName>
</protein>
<accession>X1L157</accession>
<organism evidence="1">
    <name type="scientific">marine sediment metagenome</name>
    <dbReference type="NCBI Taxonomy" id="412755"/>
    <lineage>
        <taxon>unclassified sequences</taxon>
        <taxon>metagenomes</taxon>
        <taxon>ecological metagenomes</taxon>
    </lineage>
</organism>
<gene>
    <name evidence="1" type="ORF">S06H3_11047</name>
</gene>
<name>X1L157_9ZZZZ</name>
<sequence length="66" mass="7908">MDRNETYRKFGPILLESVCLVILDQINTLRKEQGMPEITEQDIIDNLNNHLNELQPYDWMLEEMKD</sequence>
<reference evidence="1" key="1">
    <citation type="journal article" date="2014" name="Front. Microbiol.">
        <title>High frequency of phylogenetically diverse reductive dehalogenase-homologous genes in deep subseafloor sedimentary metagenomes.</title>
        <authorList>
            <person name="Kawai M."/>
            <person name="Futagami T."/>
            <person name="Toyoda A."/>
            <person name="Takaki Y."/>
            <person name="Nishi S."/>
            <person name="Hori S."/>
            <person name="Arai W."/>
            <person name="Tsubouchi T."/>
            <person name="Morono Y."/>
            <person name="Uchiyama I."/>
            <person name="Ito T."/>
            <person name="Fujiyama A."/>
            <person name="Inagaki F."/>
            <person name="Takami H."/>
        </authorList>
    </citation>
    <scope>NUCLEOTIDE SEQUENCE</scope>
    <source>
        <strain evidence="1">Expedition CK06-06</strain>
    </source>
</reference>
<dbReference type="EMBL" id="BARV01005259">
    <property type="protein sequence ID" value="GAI13047.1"/>
    <property type="molecule type" value="Genomic_DNA"/>
</dbReference>
<evidence type="ECO:0000313" key="1">
    <source>
        <dbReference type="EMBL" id="GAI13047.1"/>
    </source>
</evidence>
<comment type="caution">
    <text evidence="1">The sequence shown here is derived from an EMBL/GenBank/DDBJ whole genome shotgun (WGS) entry which is preliminary data.</text>
</comment>
<proteinExistence type="predicted"/>
<dbReference type="AlphaFoldDB" id="X1L157"/>